<comment type="caution">
    <text evidence="1">The sequence shown here is derived from an EMBL/GenBank/DDBJ whole genome shotgun (WGS) entry which is preliminary data.</text>
</comment>
<dbReference type="Proteomes" id="UP000789920">
    <property type="component" value="Unassembled WGS sequence"/>
</dbReference>
<dbReference type="EMBL" id="CAJVQC010030416">
    <property type="protein sequence ID" value="CAG8745514.1"/>
    <property type="molecule type" value="Genomic_DNA"/>
</dbReference>
<accession>A0ACA9QCS8</accession>
<gene>
    <name evidence="1" type="ORF">RPERSI_LOCUS13610</name>
</gene>
<keyword evidence="2" id="KW-1185">Reference proteome</keyword>
<evidence type="ECO:0000313" key="1">
    <source>
        <dbReference type="EMBL" id="CAG8745514.1"/>
    </source>
</evidence>
<name>A0ACA9QCS8_9GLOM</name>
<feature type="non-terminal residue" evidence="1">
    <location>
        <position position="1"/>
    </location>
</feature>
<proteinExistence type="predicted"/>
<feature type="non-terminal residue" evidence="1">
    <location>
        <position position="54"/>
    </location>
</feature>
<protein>
    <submittedName>
        <fullName evidence="1">21134_t:CDS:1</fullName>
    </submittedName>
</protein>
<evidence type="ECO:0000313" key="2">
    <source>
        <dbReference type="Proteomes" id="UP000789920"/>
    </source>
</evidence>
<reference evidence="1" key="1">
    <citation type="submission" date="2021-06" db="EMBL/GenBank/DDBJ databases">
        <authorList>
            <person name="Kallberg Y."/>
            <person name="Tangrot J."/>
            <person name="Rosling A."/>
        </authorList>
    </citation>
    <scope>NUCLEOTIDE SEQUENCE</scope>
    <source>
        <strain evidence="1">MA461A</strain>
    </source>
</reference>
<sequence length="54" mass="6361">HLTFRVVRGNLKKYEIEILDYSQFRRDKPLGIGASADVYLRIFQGKEYALKCLK</sequence>
<organism evidence="1 2">
    <name type="scientific">Racocetra persica</name>
    <dbReference type="NCBI Taxonomy" id="160502"/>
    <lineage>
        <taxon>Eukaryota</taxon>
        <taxon>Fungi</taxon>
        <taxon>Fungi incertae sedis</taxon>
        <taxon>Mucoromycota</taxon>
        <taxon>Glomeromycotina</taxon>
        <taxon>Glomeromycetes</taxon>
        <taxon>Diversisporales</taxon>
        <taxon>Gigasporaceae</taxon>
        <taxon>Racocetra</taxon>
    </lineage>
</organism>